<comment type="caution">
    <text evidence="1">The sequence shown here is derived from an EMBL/GenBank/DDBJ whole genome shotgun (WGS) entry which is preliminary data.</text>
</comment>
<dbReference type="AlphaFoldDB" id="A0AAV7X126"/>
<protein>
    <submittedName>
        <fullName evidence="1">Uncharacterized protein</fullName>
    </submittedName>
</protein>
<evidence type="ECO:0000313" key="1">
    <source>
        <dbReference type="EMBL" id="KAJ1218846.1"/>
    </source>
</evidence>
<evidence type="ECO:0000313" key="2">
    <source>
        <dbReference type="Proteomes" id="UP001066276"/>
    </source>
</evidence>
<sequence>MRRRKIYLLCSSKDKHGSVVGSAKAEIVVEVLVAAGQRPNEEVGTSAVFFDTDRPCRETFVRMADKVLGSPQALSEYWKANGTWVAYV</sequence>
<dbReference type="Proteomes" id="UP001066276">
    <property type="component" value="Chromosome 1_1"/>
</dbReference>
<proteinExistence type="predicted"/>
<keyword evidence="2" id="KW-1185">Reference proteome</keyword>
<gene>
    <name evidence="1" type="ORF">NDU88_006418</name>
</gene>
<reference evidence="1" key="1">
    <citation type="journal article" date="2022" name="bioRxiv">
        <title>Sequencing and chromosome-scale assembly of the giantPleurodeles waltlgenome.</title>
        <authorList>
            <person name="Brown T."/>
            <person name="Elewa A."/>
            <person name="Iarovenko S."/>
            <person name="Subramanian E."/>
            <person name="Araus A.J."/>
            <person name="Petzold A."/>
            <person name="Susuki M."/>
            <person name="Suzuki K.-i.T."/>
            <person name="Hayashi T."/>
            <person name="Toyoda A."/>
            <person name="Oliveira C."/>
            <person name="Osipova E."/>
            <person name="Leigh N.D."/>
            <person name="Simon A."/>
            <person name="Yun M.H."/>
        </authorList>
    </citation>
    <scope>NUCLEOTIDE SEQUENCE</scope>
    <source>
        <strain evidence="1">20211129_DDA</strain>
        <tissue evidence="1">Liver</tissue>
    </source>
</reference>
<organism evidence="1 2">
    <name type="scientific">Pleurodeles waltl</name>
    <name type="common">Iberian ribbed newt</name>
    <dbReference type="NCBI Taxonomy" id="8319"/>
    <lineage>
        <taxon>Eukaryota</taxon>
        <taxon>Metazoa</taxon>
        <taxon>Chordata</taxon>
        <taxon>Craniata</taxon>
        <taxon>Vertebrata</taxon>
        <taxon>Euteleostomi</taxon>
        <taxon>Amphibia</taxon>
        <taxon>Batrachia</taxon>
        <taxon>Caudata</taxon>
        <taxon>Salamandroidea</taxon>
        <taxon>Salamandridae</taxon>
        <taxon>Pleurodelinae</taxon>
        <taxon>Pleurodeles</taxon>
    </lineage>
</organism>
<accession>A0AAV7X126</accession>
<dbReference type="EMBL" id="JANPWB010000001">
    <property type="protein sequence ID" value="KAJ1218846.1"/>
    <property type="molecule type" value="Genomic_DNA"/>
</dbReference>
<name>A0AAV7X126_PLEWA</name>